<dbReference type="SUPFAM" id="SSF48452">
    <property type="entry name" value="TPR-like"/>
    <property type="match status" value="1"/>
</dbReference>
<accession>A0ABW0VPU2</accession>
<name>A0ABW0VPU2_9ACTN</name>
<gene>
    <name evidence="2" type="ORF">ACFPZF_37055</name>
</gene>
<evidence type="ECO:0000313" key="3">
    <source>
        <dbReference type="Proteomes" id="UP001596066"/>
    </source>
</evidence>
<organism evidence="2 3">
    <name type="scientific">Kitasatospora cinereorecta</name>
    <dbReference type="NCBI Taxonomy" id="285560"/>
    <lineage>
        <taxon>Bacteria</taxon>
        <taxon>Bacillati</taxon>
        <taxon>Actinomycetota</taxon>
        <taxon>Actinomycetes</taxon>
        <taxon>Kitasatosporales</taxon>
        <taxon>Streptomycetaceae</taxon>
        <taxon>Kitasatospora</taxon>
    </lineage>
</organism>
<comment type="caution">
    <text evidence="2">The sequence shown here is derived from an EMBL/GenBank/DDBJ whole genome shotgun (WGS) entry which is preliminary data.</text>
</comment>
<reference evidence="3" key="1">
    <citation type="journal article" date="2019" name="Int. J. Syst. Evol. Microbiol.">
        <title>The Global Catalogue of Microorganisms (GCM) 10K type strain sequencing project: providing services to taxonomists for standard genome sequencing and annotation.</title>
        <authorList>
            <consortium name="The Broad Institute Genomics Platform"/>
            <consortium name="The Broad Institute Genome Sequencing Center for Infectious Disease"/>
            <person name="Wu L."/>
            <person name="Ma J."/>
        </authorList>
    </citation>
    <scope>NUCLEOTIDE SEQUENCE [LARGE SCALE GENOMIC DNA]</scope>
    <source>
        <strain evidence="3">CGMCC 4.1622</strain>
    </source>
</reference>
<dbReference type="EMBL" id="JBHSOC010000121">
    <property type="protein sequence ID" value="MFC5646937.1"/>
    <property type="molecule type" value="Genomic_DNA"/>
</dbReference>
<dbReference type="RefSeq" id="WP_346149058.1">
    <property type="nucleotide sequence ID" value="NZ_BAAAUA010000063.1"/>
</dbReference>
<sequence length="204" mass="20663">MTGGQEHPNGNSAEGASDIPGAGATGAGTAGAGLPAAGATAAGVPEGSVYDWFRRGVRLLEQRHPAAAVQLLTRAAEAEPGSRSIREALARAQFDAGSYALALENFRAVAQADPSDDYAQFGWGIAAARLGDFEASAKHLSLAVAMRPDNADYRAALRQTRATLAARAGAFGPLLPGAPGYLAPPPEGVEGDAGDAGRGAQERD</sequence>
<dbReference type="InterPro" id="IPR011990">
    <property type="entry name" value="TPR-like_helical_dom_sf"/>
</dbReference>
<protein>
    <submittedName>
        <fullName evidence="2">Tetratricopeptide repeat protein</fullName>
    </submittedName>
</protein>
<dbReference type="Gene3D" id="1.25.40.10">
    <property type="entry name" value="Tetratricopeptide repeat domain"/>
    <property type="match status" value="1"/>
</dbReference>
<evidence type="ECO:0000256" key="1">
    <source>
        <dbReference type="SAM" id="MobiDB-lite"/>
    </source>
</evidence>
<proteinExistence type="predicted"/>
<feature type="region of interest" description="Disordered" evidence="1">
    <location>
        <begin position="177"/>
        <end position="204"/>
    </location>
</feature>
<evidence type="ECO:0000313" key="2">
    <source>
        <dbReference type="EMBL" id="MFC5646937.1"/>
    </source>
</evidence>
<keyword evidence="3" id="KW-1185">Reference proteome</keyword>
<dbReference type="Pfam" id="PF13432">
    <property type="entry name" value="TPR_16"/>
    <property type="match status" value="1"/>
</dbReference>
<dbReference type="Proteomes" id="UP001596066">
    <property type="component" value="Unassembled WGS sequence"/>
</dbReference>
<feature type="region of interest" description="Disordered" evidence="1">
    <location>
        <begin position="1"/>
        <end position="38"/>
    </location>
</feature>